<comment type="similarity">
    <text evidence="2">Belongs to the DivIVA family.</text>
</comment>
<evidence type="ECO:0000256" key="5">
    <source>
        <dbReference type="ARBA" id="ARBA00022618"/>
    </source>
</evidence>
<dbReference type="InterPro" id="IPR019933">
    <property type="entry name" value="DivIVA_domain"/>
</dbReference>
<evidence type="ECO:0000313" key="10">
    <source>
        <dbReference type="EMBL" id="KAA9157100.1"/>
    </source>
</evidence>
<gene>
    <name evidence="10" type="ORF">FPZ12_026060</name>
</gene>
<feature type="region of interest" description="Disordered" evidence="9">
    <location>
        <begin position="88"/>
        <end position="125"/>
    </location>
</feature>
<proteinExistence type="inferred from homology"/>
<dbReference type="Gene3D" id="6.10.250.660">
    <property type="match status" value="2"/>
</dbReference>
<keyword evidence="11" id="KW-1185">Reference proteome</keyword>
<evidence type="ECO:0000313" key="11">
    <source>
        <dbReference type="Proteomes" id="UP000319769"/>
    </source>
</evidence>
<dbReference type="InterPro" id="IPR007793">
    <property type="entry name" value="DivIVA_fam"/>
</dbReference>
<keyword evidence="5" id="KW-0132">Cell division</keyword>
<dbReference type="GO" id="GO:0005737">
    <property type="term" value="C:cytoplasm"/>
    <property type="evidence" value="ECO:0007669"/>
    <property type="project" value="UniProtKB-SubCell"/>
</dbReference>
<evidence type="ECO:0000256" key="1">
    <source>
        <dbReference type="ARBA" id="ARBA00004496"/>
    </source>
</evidence>
<evidence type="ECO:0000256" key="3">
    <source>
        <dbReference type="ARBA" id="ARBA00018787"/>
    </source>
</evidence>
<evidence type="ECO:0000256" key="8">
    <source>
        <dbReference type="ARBA" id="ARBA00031737"/>
    </source>
</evidence>
<protein>
    <recommendedName>
        <fullName evidence="3">Cell wall synthesis protein Wag31</fullName>
    </recommendedName>
    <alternativeName>
        <fullName evidence="8">Antigen 84</fullName>
    </alternativeName>
</protein>
<accession>A0A5N0UZG8</accession>
<dbReference type="OrthoDB" id="5198800at2"/>
<keyword evidence="7" id="KW-0131">Cell cycle</keyword>
<dbReference type="GO" id="GO:0051301">
    <property type="term" value="P:cell division"/>
    <property type="evidence" value="ECO:0007669"/>
    <property type="project" value="UniProtKB-KW"/>
</dbReference>
<reference evidence="10" key="1">
    <citation type="submission" date="2019-09" db="EMBL/GenBank/DDBJ databases">
        <authorList>
            <person name="Teo W.F.A."/>
            <person name="Duangmal K."/>
        </authorList>
    </citation>
    <scope>NUCLEOTIDE SEQUENCE [LARGE SCALE GENOMIC DNA]</scope>
    <source>
        <strain evidence="10">K81G1</strain>
    </source>
</reference>
<dbReference type="RefSeq" id="WP_144759328.1">
    <property type="nucleotide sequence ID" value="NZ_VMNW02000044.1"/>
</dbReference>
<dbReference type="PANTHER" id="PTHR35794:SF2">
    <property type="entry name" value="CELL DIVISION PROTEIN DIVIVA"/>
    <property type="match status" value="1"/>
</dbReference>
<comment type="subcellular location">
    <subcellularLocation>
        <location evidence="1">Cytoplasm</location>
    </subcellularLocation>
</comment>
<dbReference type="Proteomes" id="UP000319769">
    <property type="component" value="Unassembled WGS sequence"/>
</dbReference>
<dbReference type="EMBL" id="VMNW02000044">
    <property type="protein sequence ID" value="KAA9157100.1"/>
    <property type="molecule type" value="Genomic_DNA"/>
</dbReference>
<organism evidence="10 11">
    <name type="scientific">Amycolatopsis acidicola</name>
    <dbReference type="NCBI Taxonomy" id="2596893"/>
    <lineage>
        <taxon>Bacteria</taxon>
        <taxon>Bacillati</taxon>
        <taxon>Actinomycetota</taxon>
        <taxon>Actinomycetes</taxon>
        <taxon>Pseudonocardiales</taxon>
        <taxon>Pseudonocardiaceae</taxon>
        <taxon>Amycolatopsis</taxon>
    </lineage>
</organism>
<evidence type="ECO:0000256" key="2">
    <source>
        <dbReference type="ARBA" id="ARBA00009008"/>
    </source>
</evidence>
<keyword evidence="6" id="KW-0175">Coiled coil</keyword>
<sequence length="125" mass="14064">MSLTPEDVLRVEFSNAAVGRRGYAKPEVDAFVRRIAKTLADEDDLTAAEVHHVEFFKPLLGKRGYDEKEVDVFLDKVEDQLAERTFKAFPMPTAREASQATDSRWEKPAHTPEPAPQPQAHPGTF</sequence>
<comment type="caution">
    <text evidence="10">The sequence shown here is derived from an EMBL/GenBank/DDBJ whole genome shotgun (WGS) entry which is preliminary data.</text>
</comment>
<name>A0A5N0UZG8_9PSEU</name>
<evidence type="ECO:0000256" key="9">
    <source>
        <dbReference type="SAM" id="MobiDB-lite"/>
    </source>
</evidence>
<dbReference type="PANTHER" id="PTHR35794">
    <property type="entry name" value="CELL DIVISION PROTEIN DIVIVA"/>
    <property type="match status" value="1"/>
</dbReference>
<evidence type="ECO:0000256" key="4">
    <source>
        <dbReference type="ARBA" id="ARBA00022490"/>
    </source>
</evidence>
<dbReference type="AlphaFoldDB" id="A0A5N0UZG8"/>
<dbReference type="NCBIfam" id="TIGR03544">
    <property type="entry name" value="DivI1A_domain"/>
    <property type="match status" value="2"/>
</dbReference>
<evidence type="ECO:0000256" key="7">
    <source>
        <dbReference type="ARBA" id="ARBA00023306"/>
    </source>
</evidence>
<keyword evidence="4" id="KW-0963">Cytoplasm</keyword>
<evidence type="ECO:0000256" key="6">
    <source>
        <dbReference type="ARBA" id="ARBA00023054"/>
    </source>
</evidence>